<keyword evidence="1" id="KW-0812">Transmembrane</keyword>
<protein>
    <recommendedName>
        <fullName evidence="4">DUF5050 domain-containing protein</fullName>
    </recommendedName>
</protein>
<dbReference type="Proteomes" id="UP000179284">
    <property type="component" value="Chromosome I"/>
</dbReference>
<evidence type="ECO:0000313" key="3">
    <source>
        <dbReference type="Proteomes" id="UP000179284"/>
    </source>
</evidence>
<dbReference type="InterPro" id="IPR011047">
    <property type="entry name" value="Quinoprotein_ADH-like_sf"/>
</dbReference>
<sequence>MNNGQKCGILIGAVLIILMSLFRLSILWNKGSILAEERYAYDREGTQKSVFASNGEVAYLCCCKEEKFYLYYVDKTGFRKLPYFCGGNERIIRMDVDDSGQCSLLIYGSENELVDGHLLSTITDADARIDVIDSYGNIVKRYDGSFFLSSTNIPSSFITHDSMIYAMNCDGEATIVNMATGSVDKLPAEGMVSAVDVLDNRVVLTYYSNDSSYYQELSLDGKIQKKIKLPKSNCKYGICKIVGDDVYLYNKDEGVFKCRNSSNKVQRIEKNPKNEKGIGFGVNKICMIAEENEEYIFRFLTLNS</sequence>
<dbReference type="KEGG" id="bhu:bhn_I2497"/>
<proteinExistence type="predicted"/>
<dbReference type="AlphaFoldDB" id="A0A1D9P4Q6"/>
<evidence type="ECO:0000313" key="2">
    <source>
        <dbReference type="EMBL" id="AOZ97529.1"/>
    </source>
</evidence>
<name>A0A1D9P4Q6_9FIRM</name>
<dbReference type="OrthoDB" id="2002661at2"/>
<accession>A0A1D9P4Q6</accession>
<organism evidence="2 3">
    <name type="scientific">Butyrivibrio hungatei</name>
    <dbReference type="NCBI Taxonomy" id="185008"/>
    <lineage>
        <taxon>Bacteria</taxon>
        <taxon>Bacillati</taxon>
        <taxon>Bacillota</taxon>
        <taxon>Clostridia</taxon>
        <taxon>Lachnospirales</taxon>
        <taxon>Lachnospiraceae</taxon>
        <taxon>Butyrivibrio</taxon>
    </lineage>
</organism>
<dbReference type="SUPFAM" id="SSF50998">
    <property type="entry name" value="Quinoprotein alcohol dehydrogenase-like"/>
    <property type="match status" value="1"/>
</dbReference>
<evidence type="ECO:0000256" key="1">
    <source>
        <dbReference type="SAM" id="Phobius"/>
    </source>
</evidence>
<evidence type="ECO:0008006" key="4">
    <source>
        <dbReference type="Google" id="ProtNLM"/>
    </source>
</evidence>
<dbReference type="EMBL" id="CP017831">
    <property type="protein sequence ID" value="AOZ97529.1"/>
    <property type="molecule type" value="Genomic_DNA"/>
</dbReference>
<dbReference type="RefSeq" id="WP_071177122.1">
    <property type="nucleotide sequence ID" value="NZ_CP017831.1"/>
</dbReference>
<keyword evidence="1" id="KW-0472">Membrane</keyword>
<gene>
    <name evidence="2" type="ORF">bhn_I2497</name>
</gene>
<reference evidence="3" key="1">
    <citation type="submission" date="2016-10" db="EMBL/GenBank/DDBJ databases">
        <title>The complete genome sequence of the rumen bacterium Butyrivibrio hungatei MB2003.</title>
        <authorList>
            <person name="Palevich N."/>
            <person name="Kelly W.J."/>
            <person name="Leahy S.C."/>
            <person name="Altermann E."/>
            <person name="Rakonjac J."/>
            <person name="Attwood G.T."/>
        </authorList>
    </citation>
    <scope>NUCLEOTIDE SEQUENCE [LARGE SCALE GENOMIC DNA]</scope>
    <source>
        <strain evidence="3">MB2003</strain>
    </source>
</reference>
<keyword evidence="3" id="KW-1185">Reference proteome</keyword>
<feature type="transmembrane region" description="Helical" evidence="1">
    <location>
        <begin position="7"/>
        <end position="28"/>
    </location>
</feature>
<keyword evidence="1" id="KW-1133">Transmembrane helix</keyword>